<organism evidence="2 3">
    <name type="scientific">Marinirhabdus gelatinilytica</name>
    <dbReference type="NCBI Taxonomy" id="1703343"/>
    <lineage>
        <taxon>Bacteria</taxon>
        <taxon>Pseudomonadati</taxon>
        <taxon>Bacteroidota</taxon>
        <taxon>Flavobacteriia</taxon>
        <taxon>Flavobacteriales</taxon>
        <taxon>Flavobacteriaceae</taxon>
    </lineage>
</organism>
<keyword evidence="3" id="KW-1185">Reference proteome</keyword>
<dbReference type="OrthoDB" id="9814545at2"/>
<dbReference type="CDD" id="cd24006">
    <property type="entry name" value="ASKHA_NBD_PPX_GppA"/>
    <property type="match status" value="1"/>
</dbReference>
<dbReference type="EMBL" id="QRAO01000003">
    <property type="protein sequence ID" value="RDK85316.1"/>
    <property type="molecule type" value="Genomic_DNA"/>
</dbReference>
<dbReference type="RefSeq" id="WP_115123746.1">
    <property type="nucleotide sequence ID" value="NZ_QRAO01000003.1"/>
</dbReference>
<dbReference type="GO" id="GO:0016462">
    <property type="term" value="F:pyrophosphatase activity"/>
    <property type="evidence" value="ECO:0007669"/>
    <property type="project" value="TreeGrafter"/>
</dbReference>
<dbReference type="InterPro" id="IPR003695">
    <property type="entry name" value="Ppx_GppA_N"/>
</dbReference>
<dbReference type="Gene3D" id="3.30.420.150">
    <property type="entry name" value="Exopolyphosphatase. Domain 2"/>
    <property type="match status" value="1"/>
</dbReference>
<dbReference type="Pfam" id="PF02541">
    <property type="entry name" value="Ppx-GppA"/>
    <property type="match status" value="1"/>
</dbReference>
<comment type="caution">
    <text evidence="2">The sequence shown here is derived from an EMBL/GenBank/DDBJ whole genome shotgun (WGS) entry which is preliminary data.</text>
</comment>
<feature type="domain" description="Ppx/GppA phosphatase N-terminal" evidence="1">
    <location>
        <begin position="42"/>
        <end position="291"/>
    </location>
</feature>
<dbReference type="Gene3D" id="3.30.420.40">
    <property type="match status" value="1"/>
</dbReference>
<name>A0A370QAC2_9FLAO</name>
<dbReference type="InterPro" id="IPR043129">
    <property type="entry name" value="ATPase_NBD"/>
</dbReference>
<dbReference type="PANTHER" id="PTHR30005">
    <property type="entry name" value="EXOPOLYPHOSPHATASE"/>
    <property type="match status" value="1"/>
</dbReference>
<gene>
    <name evidence="2" type="ORF">C8D94_103140</name>
</gene>
<dbReference type="Proteomes" id="UP000255317">
    <property type="component" value="Unassembled WGS sequence"/>
</dbReference>
<sequence length="304" mass="34289">MLQINKYAAIDIGSNAIRLLIATVFEKEGAAPLFKKTSLVRVPIRLGADVFLEEKISEKNYLRMVEAMTAFGLLMKNHNVVEYRACATSAMREAKNGEAIAGNILEKTGINIQIIDGTDEAAIIASTDLKDLIEENKVFLYVDVGGGSTEFTVYANGKSVTSRSFKLGTVRILNDMVRESMWDEVRDWIKENTQQYEKINVIGSGGNINSIFKYSGKKLGKPLSYFFMANYYEKIKEMTYHERIFDMQMNPDRADVIIPATRIYLSAMKWCKAKNIFVPKIGLADGIVKSLYNERKAKELEVDL</sequence>
<proteinExistence type="predicted"/>
<accession>A0A370QAC2</accession>
<evidence type="ECO:0000313" key="2">
    <source>
        <dbReference type="EMBL" id="RDK85316.1"/>
    </source>
</evidence>
<dbReference type="PANTHER" id="PTHR30005:SF0">
    <property type="entry name" value="RETROGRADE REGULATION PROTEIN 2"/>
    <property type="match status" value="1"/>
</dbReference>
<evidence type="ECO:0000259" key="1">
    <source>
        <dbReference type="Pfam" id="PF02541"/>
    </source>
</evidence>
<evidence type="ECO:0000313" key="3">
    <source>
        <dbReference type="Proteomes" id="UP000255317"/>
    </source>
</evidence>
<reference evidence="2 3" key="1">
    <citation type="submission" date="2018-07" db="EMBL/GenBank/DDBJ databases">
        <title>Genomic Encyclopedia of Type Strains, Phase IV (KMG-IV): sequencing the most valuable type-strain genomes for metagenomic binning, comparative biology and taxonomic classification.</title>
        <authorList>
            <person name="Goeker M."/>
        </authorList>
    </citation>
    <scope>NUCLEOTIDE SEQUENCE [LARGE SCALE GENOMIC DNA]</scope>
    <source>
        <strain evidence="2 3">DSM 101478</strain>
    </source>
</reference>
<protein>
    <submittedName>
        <fullName evidence="2">Exopolyphosphatase/guanosine-5'-triphosphate, 3'-diphosphate pyrophosphatase</fullName>
    </submittedName>
</protein>
<dbReference type="InterPro" id="IPR050273">
    <property type="entry name" value="GppA/Ppx_hydrolase"/>
</dbReference>
<dbReference type="SUPFAM" id="SSF53067">
    <property type="entry name" value="Actin-like ATPase domain"/>
    <property type="match status" value="2"/>
</dbReference>
<dbReference type="AlphaFoldDB" id="A0A370QAC2"/>